<dbReference type="EMBL" id="JASPKY010000115">
    <property type="protein sequence ID" value="KAK9736328.1"/>
    <property type="molecule type" value="Genomic_DNA"/>
</dbReference>
<name>A0AAW1LRB9_POPJA</name>
<comment type="caution">
    <text evidence="2">The sequence shown here is derived from an EMBL/GenBank/DDBJ whole genome shotgun (WGS) entry which is preliminary data.</text>
</comment>
<feature type="compositionally biased region" description="Basic and acidic residues" evidence="1">
    <location>
        <begin position="131"/>
        <end position="147"/>
    </location>
</feature>
<dbReference type="PANTHER" id="PTHR10773">
    <property type="entry name" value="DNA-DIRECTED RNA POLYMERASES I, II, AND III SUBUNIT RPABC2"/>
    <property type="match status" value="1"/>
</dbReference>
<organism evidence="2 3">
    <name type="scientific">Popillia japonica</name>
    <name type="common">Japanese beetle</name>
    <dbReference type="NCBI Taxonomy" id="7064"/>
    <lineage>
        <taxon>Eukaryota</taxon>
        <taxon>Metazoa</taxon>
        <taxon>Ecdysozoa</taxon>
        <taxon>Arthropoda</taxon>
        <taxon>Hexapoda</taxon>
        <taxon>Insecta</taxon>
        <taxon>Pterygota</taxon>
        <taxon>Neoptera</taxon>
        <taxon>Endopterygota</taxon>
        <taxon>Coleoptera</taxon>
        <taxon>Polyphaga</taxon>
        <taxon>Scarabaeiformia</taxon>
        <taxon>Scarabaeidae</taxon>
        <taxon>Rutelinae</taxon>
        <taxon>Popillia</taxon>
    </lineage>
</organism>
<protein>
    <submittedName>
        <fullName evidence="2">Uncharacterized protein</fullName>
    </submittedName>
</protein>
<dbReference type="PANTHER" id="PTHR10773:SF19">
    <property type="match status" value="1"/>
</dbReference>
<proteinExistence type="predicted"/>
<accession>A0AAW1LRB9</accession>
<evidence type="ECO:0000313" key="2">
    <source>
        <dbReference type="EMBL" id="KAK9736328.1"/>
    </source>
</evidence>
<keyword evidence="3" id="KW-1185">Reference proteome</keyword>
<evidence type="ECO:0000256" key="1">
    <source>
        <dbReference type="SAM" id="MobiDB-lite"/>
    </source>
</evidence>
<dbReference type="Proteomes" id="UP001458880">
    <property type="component" value="Unassembled WGS sequence"/>
</dbReference>
<feature type="region of interest" description="Disordered" evidence="1">
    <location>
        <begin position="1"/>
        <end position="33"/>
    </location>
</feature>
<feature type="compositionally biased region" description="Polar residues" evidence="1">
    <location>
        <begin position="148"/>
        <end position="160"/>
    </location>
</feature>
<sequence length="327" mass="37104">MISENETIESTRKKEHIICASETSNRSKGDTDDKGNFTVENLVVDDKSSSLGEGQHCQEDIFLTKVRVLGSRSENGIERNDPERSTSKNKNNDIIDVIIATLDQNNPQNISSDKDEILEYYDIDPNYKLSESSRSDKENNFSEHDSNSETNATNLETVNDQAHEETVKSRTRNYKKWKSTIRKEKRAGGEQYITKNKKAIKCRTLGIQDSCRLKCSQQFLKKIAKIFYSSFGLLKLTLIKNGNLSHHPSVLNLLSKDVKEQERGMPKDIKLCVIFLSKGNTSTAVCKKFYLNTLDISQTFVRTALAKRGSGGVELDDKRRKNIHLTK</sequence>
<gene>
    <name evidence="2" type="ORF">QE152_g12630</name>
</gene>
<feature type="region of interest" description="Disordered" evidence="1">
    <location>
        <begin position="128"/>
        <end position="173"/>
    </location>
</feature>
<dbReference type="AlphaFoldDB" id="A0AAW1LRB9"/>
<reference evidence="2 3" key="1">
    <citation type="journal article" date="2024" name="BMC Genomics">
        <title>De novo assembly and annotation of Popillia japonica's genome with initial clues to its potential as an invasive pest.</title>
        <authorList>
            <person name="Cucini C."/>
            <person name="Boschi S."/>
            <person name="Funari R."/>
            <person name="Cardaioli E."/>
            <person name="Iannotti N."/>
            <person name="Marturano G."/>
            <person name="Paoli F."/>
            <person name="Bruttini M."/>
            <person name="Carapelli A."/>
            <person name="Frati F."/>
            <person name="Nardi F."/>
        </authorList>
    </citation>
    <scope>NUCLEOTIDE SEQUENCE [LARGE SCALE GENOMIC DNA]</scope>
    <source>
        <strain evidence="2">DMR45628</strain>
    </source>
</reference>
<evidence type="ECO:0000313" key="3">
    <source>
        <dbReference type="Proteomes" id="UP001458880"/>
    </source>
</evidence>